<dbReference type="AlphaFoldDB" id="A0A8S1VFQ4"/>
<evidence type="ECO:0000313" key="2">
    <source>
        <dbReference type="Proteomes" id="UP000689195"/>
    </source>
</evidence>
<gene>
    <name evidence="1" type="ORF">PPENT_87.1.T0640007</name>
</gene>
<proteinExistence type="predicted"/>
<dbReference type="EMBL" id="CAJJDO010000064">
    <property type="protein sequence ID" value="CAD8175777.1"/>
    <property type="molecule type" value="Genomic_DNA"/>
</dbReference>
<accession>A0A8S1VFQ4</accession>
<protein>
    <submittedName>
        <fullName evidence="1">Uncharacterized protein</fullName>
    </submittedName>
</protein>
<name>A0A8S1VFQ4_9CILI</name>
<reference evidence="1" key="1">
    <citation type="submission" date="2021-01" db="EMBL/GenBank/DDBJ databases">
        <authorList>
            <consortium name="Genoscope - CEA"/>
            <person name="William W."/>
        </authorList>
    </citation>
    <scope>NUCLEOTIDE SEQUENCE</scope>
</reference>
<dbReference type="Proteomes" id="UP000689195">
    <property type="component" value="Unassembled WGS sequence"/>
</dbReference>
<evidence type="ECO:0000313" key="1">
    <source>
        <dbReference type="EMBL" id="CAD8175777.1"/>
    </source>
</evidence>
<keyword evidence="2" id="KW-1185">Reference proteome</keyword>
<sequence length="56" mass="6852">MDSYQETTHTINSRSEQEVRNQILKEQHQQLKYLKYRLKNTQFDGYFLKTKLNSLD</sequence>
<comment type="caution">
    <text evidence="1">The sequence shown here is derived from an EMBL/GenBank/DDBJ whole genome shotgun (WGS) entry which is preliminary data.</text>
</comment>
<organism evidence="1 2">
    <name type="scientific">Paramecium pentaurelia</name>
    <dbReference type="NCBI Taxonomy" id="43138"/>
    <lineage>
        <taxon>Eukaryota</taxon>
        <taxon>Sar</taxon>
        <taxon>Alveolata</taxon>
        <taxon>Ciliophora</taxon>
        <taxon>Intramacronucleata</taxon>
        <taxon>Oligohymenophorea</taxon>
        <taxon>Peniculida</taxon>
        <taxon>Parameciidae</taxon>
        <taxon>Paramecium</taxon>
    </lineage>
</organism>